<evidence type="ECO:0008006" key="3">
    <source>
        <dbReference type="Google" id="ProtNLM"/>
    </source>
</evidence>
<evidence type="ECO:0000313" key="1">
    <source>
        <dbReference type="EMBL" id="MDF8371305.1"/>
    </source>
</evidence>
<comment type="caution">
    <text evidence="1">The sequence shown here is derived from an EMBL/GenBank/DDBJ whole genome shotgun (WGS) entry which is preliminary data.</text>
</comment>
<evidence type="ECO:0000313" key="2">
    <source>
        <dbReference type="Proteomes" id="UP001215461"/>
    </source>
</evidence>
<protein>
    <recommendedName>
        <fullName evidence="3">DUF1642 domain-containing protein</fullName>
    </recommendedName>
</protein>
<organism evidence="1 2">
    <name type="scientific">Weissella paramesenteroides</name>
    <name type="common">Leuconostoc paramesenteroides</name>
    <dbReference type="NCBI Taxonomy" id="1249"/>
    <lineage>
        <taxon>Bacteria</taxon>
        <taxon>Bacillati</taxon>
        <taxon>Bacillota</taxon>
        <taxon>Bacilli</taxon>
        <taxon>Lactobacillales</taxon>
        <taxon>Lactobacillaceae</taxon>
        <taxon>Weissella</taxon>
    </lineage>
</organism>
<name>A0ABD4XJT4_WEIPA</name>
<sequence>MTKYVIDLPDNVSFIVGKGYVLFNEKEFLRIPVKQLEKYSKKEDIFEVEKPKKWIVRSKEVGNNNRHSYVRLVISSAELTNASVEFDYSWATYFDTREEAESWANAHQEVVQVEVD</sequence>
<dbReference type="EMBL" id="JAANXN010000007">
    <property type="protein sequence ID" value="MDF8371305.1"/>
    <property type="molecule type" value="Genomic_DNA"/>
</dbReference>
<dbReference type="AlphaFoldDB" id="A0ABD4XJT4"/>
<reference evidence="1 2" key="1">
    <citation type="submission" date="2020-03" db="EMBL/GenBank/DDBJ databases">
        <title>Comparative genomics of Weissella paramesenteroides.</title>
        <authorList>
            <person name="Kant R."/>
            <person name="Takala T."/>
            <person name="Saris P."/>
        </authorList>
    </citation>
    <scope>NUCLEOTIDE SEQUENCE [LARGE SCALE GENOMIC DNA]</scope>
    <source>
        <strain evidence="1 2">SJ27-4</strain>
    </source>
</reference>
<gene>
    <name evidence="1" type="ORF">G9403_06560</name>
</gene>
<proteinExistence type="predicted"/>
<dbReference type="RefSeq" id="WP_277362339.1">
    <property type="nucleotide sequence ID" value="NZ_JAANXN010000007.1"/>
</dbReference>
<accession>A0ABD4XJT4</accession>
<dbReference type="Proteomes" id="UP001215461">
    <property type="component" value="Unassembled WGS sequence"/>
</dbReference>